<dbReference type="SMART" id="SM00318">
    <property type="entry name" value="SNc"/>
    <property type="match status" value="1"/>
</dbReference>
<dbReference type="AlphaFoldDB" id="A0A1X3D3Q2"/>
<dbReference type="PANTHER" id="PTHR12302:SF26">
    <property type="entry name" value="BLR1266 PROTEIN"/>
    <property type="match status" value="1"/>
</dbReference>
<keyword evidence="2" id="KW-0732">Signal</keyword>
<name>A0A1X3D3Q2_9NEIS</name>
<dbReference type="RefSeq" id="WP_085366908.1">
    <property type="nucleotide sequence ID" value="NZ_CAUJPZ010000004.1"/>
</dbReference>
<dbReference type="PANTHER" id="PTHR12302">
    <property type="entry name" value="EBNA2 BINDING PROTEIN P100"/>
    <property type="match status" value="1"/>
</dbReference>
<evidence type="ECO:0000313" key="5">
    <source>
        <dbReference type="Proteomes" id="UP000193118"/>
    </source>
</evidence>
<dbReference type="PROSITE" id="PS01123">
    <property type="entry name" value="TNASE_1"/>
    <property type="match status" value="1"/>
</dbReference>
<dbReference type="GO" id="GO:0004518">
    <property type="term" value="F:nuclease activity"/>
    <property type="evidence" value="ECO:0007669"/>
    <property type="project" value="InterPro"/>
</dbReference>
<dbReference type="InterPro" id="IPR002071">
    <property type="entry name" value="Thermonucl_AS"/>
</dbReference>
<dbReference type="InterPro" id="IPR016071">
    <property type="entry name" value="Staphylococal_nuclease_OB-fold"/>
</dbReference>
<dbReference type="Proteomes" id="UP000193118">
    <property type="component" value="Unassembled WGS sequence"/>
</dbReference>
<evidence type="ECO:0000313" key="4">
    <source>
        <dbReference type="EMBL" id="OSI14147.1"/>
    </source>
</evidence>
<accession>A0A1X3D3Q2</accession>
<feature type="signal peptide" evidence="2">
    <location>
        <begin position="1"/>
        <end position="21"/>
    </location>
</feature>
<feature type="domain" description="TNase-like" evidence="3">
    <location>
        <begin position="49"/>
        <end position="177"/>
    </location>
</feature>
<dbReference type="Gene3D" id="2.40.50.90">
    <property type="match status" value="1"/>
</dbReference>
<feature type="compositionally biased region" description="Gly residues" evidence="1">
    <location>
        <begin position="197"/>
        <end position="206"/>
    </location>
</feature>
<reference evidence="5" key="1">
    <citation type="submission" date="2017-01" db="EMBL/GenBank/DDBJ databases">
        <authorList>
            <person name="Wolfgang W.J."/>
            <person name="Cole J."/>
            <person name="Wroblewski D."/>
            <person name="Mcginnis J."/>
            <person name="Musser K.A."/>
        </authorList>
    </citation>
    <scope>NUCLEOTIDE SEQUENCE [LARGE SCALE GENOMIC DNA]</scope>
    <source>
        <strain evidence="5">DSM 19151</strain>
    </source>
</reference>
<protein>
    <recommendedName>
        <fullName evidence="3">TNase-like domain-containing protein</fullName>
    </recommendedName>
</protein>
<organism evidence="4 5">
    <name type="scientific">Neisseria dentiae</name>
    <dbReference type="NCBI Taxonomy" id="194197"/>
    <lineage>
        <taxon>Bacteria</taxon>
        <taxon>Pseudomonadati</taxon>
        <taxon>Pseudomonadota</taxon>
        <taxon>Betaproteobacteria</taxon>
        <taxon>Neisseriales</taxon>
        <taxon>Neisseriaceae</taxon>
        <taxon>Neisseria</taxon>
    </lineage>
</organism>
<sequence>MKNIILPILIALLPLSAPAQADVLAQWLEQGSKAAQQAGRIWSQVRAGKQYTGRVTAVADGDTLRVTDSHGAKHKIRLAYIDAPELQQAHGRSAQQALSAEALGQTVSVEVFETDRYKREVAKVSINGRDLNLSQIGRGHAWHYVSIAKRRQNKADYAAYAYAEAKARQSAAGLWRGKNAQAPWDFRRQEREKQNPGAGGTQQGWW</sequence>
<dbReference type="PROSITE" id="PS50830">
    <property type="entry name" value="TNASE_3"/>
    <property type="match status" value="1"/>
</dbReference>
<proteinExistence type="predicted"/>
<dbReference type="EMBL" id="MTBO01000042">
    <property type="protein sequence ID" value="OSI14147.1"/>
    <property type="molecule type" value="Genomic_DNA"/>
</dbReference>
<dbReference type="SUPFAM" id="SSF50199">
    <property type="entry name" value="Staphylococcal nuclease"/>
    <property type="match status" value="1"/>
</dbReference>
<comment type="caution">
    <text evidence="4">The sequence shown here is derived from an EMBL/GenBank/DDBJ whole genome shotgun (WGS) entry which is preliminary data.</text>
</comment>
<feature type="region of interest" description="Disordered" evidence="1">
    <location>
        <begin position="185"/>
        <end position="206"/>
    </location>
</feature>
<dbReference type="InterPro" id="IPR035437">
    <property type="entry name" value="SNase_OB-fold_sf"/>
</dbReference>
<evidence type="ECO:0000259" key="3">
    <source>
        <dbReference type="PROSITE" id="PS50830"/>
    </source>
</evidence>
<evidence type="ECO:0000256" key="2">
    <source>
        <dbReference type="SAM" id="SignalP"/>
    </source>
</evidence>
<gene>
    <name evidence="4" type="ORF">BWD09_11285</name>
</gene>
<keyword evidence="5" id="KW-1185">Reference proteome</keyword>
<dbReference type="OrthoDB" id="9805504at2"/>
<dbReference type="Pfam" id="PF00565">
    <property type="entry name" value="SNase"/>
    <property type="match status" value="1"/>
</dbReference>
<dbReference type="GeneID" id="94580106"/>
<feature type="compositionally biased region" description="Basic and acidic residues" evidence="1">
    <location>
        <begin position="185"/>
        <end position="194"/>
    </location>
</feature>
<dbReference type="STRING" id="194197.BWD09_11285"/>
<feature type="chain" id="PRO_5012891509" description="TNase-like domain-containing protein" evidence="2">
    <location>
        <begin position="22"/>
        <end position="206"/>
    </location>
</feature>
<evidence type="ECO:0000256" key="1">
    <source>
        <dbReference type="SAM" id="MobiDB-lite"/>
    </source>
</evidence>
<dbReference type="GO" id="GO:0003676">
    <property type="term" value="F:nucleic acid binding"/>
    <property type="evidence" value="ECO:0007669"/>
    <property type="project" value="InterPro"/>
</dbReference>